<proteinExistence type="inferred from homology"/>
<organism evidence="4 5">
    <name type="scientific">Menidia menidia</name>
    <name type="common">Atlantic silverside</name>
    <dbReference type="NCBI Taxonomy" id="238744"/>
    <lineage>
        <taxon>Eukaryota</taxon>
        <taxon>Metazoa</taxon>
        <taxon>Chordata</taxon>
        <taxon>Craniata</taxon>
        <taxon>Vertebrata</taxon>
        <taxon>Euteleostomi</taxon>
        <taxon>Actinopterygii</taxon>
        <taxon>Neopterygii</taxon>
        <taxon>Teleostei</taxon>
        <taxon>Neoteleostei</taxon>
        <taxon>Acanthomorphata</taxon>
        <taxon>Ovalentaria</taxon>
        <taxon>Atherinomorphae</taxon>
        <taxon>Atheriniformes</taxon>
        <taxon>Atherinopsidae</taxon>
        <taxon>Menidiinae</taxon>
        <taxon>Menidia</taxon>
    </lineage>
</organism>
<keyword evidence="2" id="KW-0597">Phosphoprotein</keyword>
<accession>A0A8S4BT04</accession>
<dbReference type="PANTHER" id="PTHR16435">
    <property type="entry name" value="SPERMATOGENESIS-ASSOCIATED PROTEIN 6 SPATA6"/>
    <property type="match status" value="1"/>
</dbReference>
<dbReference type="OrthoDB" id="5963614at2759"/>
<reference evidence="4" key="1">
    <citation type="submission" date="2021-05" db="EMBL/GenBank/DDBJ databases">
        <authorList>
            <person name="Tigano A."/>
        </authorList>
    </citation>
    <scope>NUCLEOTIDE SEQUENCE</scope>
</reference>
<gene>
    <name evidence="4" type="ORF">MMEN_LOCUS19059</name>
</gene>
<dbReference type="Pfam" id="PF14909">
    <property type="entry name" value="SPATA6"/>
    <property type="match status" value="1"/>
</dbReference>
<dbReference type="AlphaFoldDB" id="A0A8S4BT04"/>
<dbReference type="Proteomes" id="UP000677803">
    <property type="component" value="Unassembled WGS sequence"/>
</dbReference>
<sequence>MSRRALKVMAEVGLRAVSCPGVRLPAKDDLYLSVSFMGQCGQSESLPAVFPLLIHEKMTFEKAHVYLFST</sequence>
<dbReference type="GO" id="GO:0120212">
    <property type="term" value="C:sperm head-tail coupling apparatus"/>
    <property type="evidence" value="ECO:0007669"/>
    <property type="project" value="InterPro"/>
</dbReference>
<evidence type="ECO:0000313" key="5">
    <source>
        <dbReference type="Proteomes" id="UP000677803"/>
    </source>
</evidence>
<dbReference type="InterPro" id="IPR042769">
    <property type="entry name" value="SPATA6_fam"/>
</dbReference>
<evidence type="ECO:0000259" key="3">
    <source>
        <dbReference type="Pfam" id="PF14909"/>
    </source>
</evidence>
<comment type="caution">
    <text evidence="4">The sequence shown here is derived from an EMBL/GenBank/DDBJ whole genome shotgun (WGS) entry which is preliminary data.</text>
</comment>
<dbReference type="GO" id="GO:0032027">
    <property type="term" value="F:myosin light chain binding"/>
    <property type="evidence" value="ECO:0007669"/>
    <property type="project" value="InterPro"/>
</dbReference>
<protein>
    <submittedName>
        <fullName evidence="4">(Atlantic silverside) hypothetical protein</fullName>
    </submittedName>
</protein>
<evidence type="ECO:0000256" key="1">
    <source>
        <dbReference type="ARBA" id="ARBA00006215"/>
    </source>
</evidence>
<feature type="domain" description="Spermatogenesis-associated protein 6 N-terminal" evidence="3">
    <location>
        <begin position="11"/>
        <end position="65"/>
    </location>
</feature>
<evidence type="ECO:0000256" key="2">
    <source>
        <dbReference type="ARBA" id="ARBA00022553"/>
    </source>
</evidence>
<keyword evidence="5" id="KW-1185">Reference proteome</keyword>
<dbReference type="GO" id="GO:0007283">
    <property type="term" value="P:spermatogenesis"/>
    <property type="evidence" value="ECO:0007669"/>
    <property type="project" value="InterPro"/>
</dbReference>
<dbReference type="EMBL" id="CAJRST010038311">
    <property type="protein sequence ID" value="CAG6011415.1"/>
    <property type="molecule type" value="Genomic_DNA"/>
</dbReference>
<comment type="similarity">
    <text evidence="1">Belongs to the SPATA6 family.</text>
</comment>
<dbReference type="PANTHER" id="PTHR16435:SF5">
    <property type="entry name" value="SPERMATOGENESIS ASSOCIATED 6-LIKE PROTEIN"/>
    <property type="match status" value="1"/>
</dbReference>
<evidence type="ECO:0000313" key="4">
    <source>
        <dbReference type="EMBL" id="CAG6011415.1"/>
    </source>
</evidence>
<dbReference type="InterPro" id="IPR032732">
    <property type="entry name" value="SPATA6_N"/>
</dbReference>
<name>A0A8S4BT04_9TELE</name>